<dbReference type="InterPro" id="IPR001611">
    <property type="entry name" value="Leu-rich_rpt"/>
</dbReference>
<keyword evidence="2" id="KW-0812">Transmembrane</keyword>
<protein>
    <submittedName>
        <fullName evidence="3">Leucine Rich Repeat</fullName>
    </submittedName>
</protein>
<sequence>MLFPATEPQIGHPNPKAEALALQSSPQFAQRNKNIRTAPSYLESSKAMDQEKESAQTKPSSSPTDEQALEEPRNGMEEMAASTGKATLPSKDSAHDEDDTEQKQKCVDSKDATALTEDILNQIEPLPTPSQNRNSQPGAYSVGEPARLRGVQAVPIRNSQQTEEGPVTTDNIILGATVVDDGEEADMMEVGHMTINCQTTSPEEVVVDAKILGESNNEQPVRRICMILIVSLIFALATLCAILLGVTSSSSSSSNPDDIDDGSLSSPVLETTMDTLYPPFQNDLPTSTLKAIQDVDSPLYQANKWMLQDPNLKNYSRERQRQRFYMAMLYYATNGDSWLQQDGWMSYKVSECQWFTSSSYSTDSPYYWDHVCNENQTVVSLSLAKNNVTGSLPIFPTVFLPYLQVFDVVDNHIAAAAPPFISSPDLQVLAISHNEFSGSLRANGGFDFPKLQVVQSNGNQLQSGVPNRMAYMLEHLQHSLEIVNSTDNLFSGAIPPSLGLCTKLTYFSRGNLMKGTIPSEIGLLAEKLQHFDVSKNVEIHGTLPVELGALTALTRLDIAGTSITGAIPEALCNQAMLGILHIAANCSLVECCQ</sequence>
<keyword evidence="2" id="KW-1133">Transmembrane helix</keyword>
<feature type="compositionally biased region" description="Polar residues" evidence="1">
    <location>
        <begin position="56"/>
        <end position="65"/>
    </location>
</feature>
<dbReference type="EMBL" id="CAICTM010001111">
    <property type="protein sequence ID" value="CAB9520549.1"/>
    <property type="molecule type" value="Genomic_DNA"/>
</dbReference>
<dbReference type="PANTHER" id="PTHR48010:SF44">
    <property type="entry name" value="F16P17.10 PROTEIN"/>
    <property type="match status" value="1"/>
</dbReference>
<evidence type="ECO:0000313" key="3">
    <source>
        <dbReference type="EMBL" id="CAB9520549.1"/>
    </source>
</evidence>
<evidence type="ECO:0000313" key="4">
    <source>
        <dbReference type="Proteomes" id="UP001153069"/>
    </source>
</evidence>
<dbReference type="InterPro" id="IPR050994">
    <property type="entry name" value="At_inactive_RLKs"/>
</dbReference>
<feature type="compositionally biased region" description="Basic and acidic residues" evidence="1">
    <location>
        <begin position="101"/>
        <end position="111"/>
    </location>
</feature>
<dbReference type="Gene3D" id="3.80.10.10">
    <property type="entry name" value="Ribonuclease Inhibitor"/>
    <property type="match status" value="1"/>
</dbReference>
<keyword evidence="2" id="KW-0472">Membrane</keyword>
<dbReference type="InterPro" id="IPR032675">
    <property type="entry name" value="LRR_dom_sf"/>
</dbReference>
<reference evidence="3" key="1">
    <citation type="submission" date="2020-06" db="EMBL/GenBank/DDBJ databases">
        <authorList>
            <consortium name="Plant Systems Biology data submission"/>
        </authorList>
    </citation>
    <scope>NUCLEOTIDE SEQUENCE</scope>
    <source>
        <strain evidence="3">D6</strain>
    </source>
</reference>
<dbReference type="SUPFAM" id="SSF52058">
    <property type="entry name" value="L domain-like"/>
    <property type="match status" value="1"/>
</dbReference>
<keyword evidence="4" id="KW-1185">Reference proteome</keyword>
<feature type="compositionally biased region" description="Polar residues" evidence="1">
    <location>
        <begin position="22"/>
        <end position="37"/>
    </location>
</feature>
<comment type="caution">
    <text evidence="3">The sequence shown here is derived from an EMBL/GenBank/DDBJ whole genome shotgun (WGS) entry which is preliminary data.</text>
</comment>
<feature type="region of interest" description="Disordered" evidence="1">
    <location>
        <begin position="1"/>
        <end position="111"/>
    </location>
</feature>
<evidence type="ECO:0000256" key="1">
    <source>
        <dbReference type="SAM" id="MobiDB-lite"/>
    </source>
</evidence>
<gene>
    <name evidence="3" type="ORF">SEMRO_1113_G242620.1</name>
</gene>
<dbReference type="AlphaFoldDB" id="A0A9N8EKI2"/>
<accession>A0A9N8EKI2</accession>
<proteinExistence type="predicted"/>
<dbReference type="Proteomes" id="UP001153069">
    <property type="component" value="Unassembled WGS sequence"/>
</dbReference>
<organism evidence="3 4">
    <name type="scientific">Seminavis robusta</name>
    <dbReference type="NCBI Taxonomy" id="568900"/>
    <lineage>
        <taxon>Eukaryota</taxon>
        <taxon>Sar</taxon>
        <taxon>Stramenopiles</taxon>
        <taxon>Ochrophyta</taxon>
        <taxon>Bacillariophyta</taxon>
        <taxon>Bacillariophyceae</taxon>
        <taxon>Bacillariophycidae</taxon>
        <taxon>Naviculales</taxon>
        <taxon>Naviculaceae</taxon>
        <taxon>Seminavis</taxon>
    </lineage>
</organism>
<feature type="transmembrane region" description="Helical" evidence="2">
    <location>
        <begin position="224"/>
        <end position="246"/>
    </location>
</feature>
<evidence type="ECO:0000256" key="2">
    <source>
        <dbReference type="SAM" id="Phobius"/>
    </source>
</evidence>
<dbReference type="PANTHER" id="PTHR48010">
    <property type="entry name" value="OS05G0588300 PROTEIN"/>
    <property type="match status" value="1"/>
</dbReference>
<dbReference type="Pfam" id="PF00560">
    <property type="entry name" value="LRR_1"/>
    <property type="match status" value="1"/>
</dbReference>
<feature type="compositionally biased region" description="Basic and acidic residues" evidence="1">
    <location>
        <begin position="46"/>
        <end position="55"/>
    </location>
</feature>
<name>A0A9N8EKI2_9STRA</name>